<protein>
    <submittedName>
        <fullName evidence="1">Uncharacterized protein</fullName>
    </submittedName>
</protein>
<comment type="caution">
    <text evidence="1">The sequence shown here is derived from an EMBL/GenBank/DDBJ whole genome shotgun (WGS) entry which is preliminary data.</text>
</comment>
<sequence length="236" mass="26423">MAMNRLSRDDIINSALDHADSSVLDAKDRPSNPTIEIDAISLKWLQEALDLFAKRFPFSLNLTEASITIAENDTSFSVPSDFIIDYRNGLILAEDAGRLIRRSLNTILHQMVGTATSPVRGLPSIYAVRGNTIKFAPKAQKAYSATLHYYSLPSVIASGDTPFFPDDYILTHYVWIKAQEWHRVVPIGTALQYSEDRIKDLQKAGIGLEAEPTEVELDKQTFGNFQQEDQFVKVTT</sequence>
<name>A0A0F9I6K6_9ZZZZ</name>
<dbReference type="Pfam" id="PF24175">
    <property type="entry name" value="SU10_adaptor"/>
    <property type="match status" value="1"/>
</dbReference>
<organism evidence="1">
    <name type="scientific">marine sediment metagenome</name>
    <dbReference type="NCBI Taxonomy" id="412755"/>
    <lineage>
        <taxon>unclassified sequences</taxon>
        <taxon>metagenomes</taxon>
        <taxon>ecological metagenomes</taxon>
    </lineage>
</organism>
<dbReference type="EMBL" id="LAZR01022095">
    <property type="protein sequence ID" value="KKL83057.1"/>
    <property type="molecule type" value="Genomic_DNA"/>
</dbReference>
<evidence type="ECO:0000313" key="1">
    <source>
        <dbReference type="EMBL" id="KKL83057.1"/>
    </source>
</evidence>
<accession>A0A0F9I6K6</accession>
<reference evidence="1" key="1">
    <citation type="journal article" date="2015" name="Nature">
        <title>Complex archaea that bridge the gap between prokaryotes and eukaryotes.</title>
        <authorList>
            <person name="Spang A."/>
            <person name="Saw J.H."/>
            <person name="Jorgensen S.L."/>
            <person name="Zaremba-Niedzwiedzka K."/>
            <person name="Martijn J."/>
            <person name="Lind A.E."/>
            <person name="van Eijk R."/>
            <person name="Schleper C."/>
            <person name="Guy L."/>
            <person name="Ettema T.J."/>
        </authorList>
    </citation>
    <scope>NUCLEOTIDE SEQUENCE</scope>
</reference>
<proteinExistence type="predicted"/>
<dbReference type="AlphaFoldDB" id="A0A0F9I6K6"/>
<gene>
    <name evidence="1" type="ORF">LCGC14_1978580</name>
</gene>
<dbReference type="InterPro" id="IPR056209">
    <property type="entry name" value="SU10_adaptor"/>
</dbReference>